<dbReference type="Proteomes" id="UP000251205">
    <property type="component" value="Unassembled WGS sequence"/>
</dbReference>
<evidence type="ECO:0000256" key="16">
    <source>
        <dbReference type="ARBA" id="ARBA00023204"/>
    </source>
</evidence>
<keyword evidence="3 23" id="KW-0436">Ligase</keyword>
<name>A0A329YCV6_RHITR</name>
<evidence type="ECO:0000256" key="13">
    <source>
        <dbReference type="ARBA" id="ARBA00022932"/>
    </source>
</evidence>
<dbReference type="GO" id="GO:0004527">
    <property type="term" value="F:exonuclease activity"/>
    <property type="evidence" value="ECO:0007669"/>
    <property type="project" value="UniProtKB-KW"/>
</dbReference>
<evidence type="ECO:0000256" key="3">
    <source>
        <dbReference type="ARBA" id="ARBA00022598"/>
    </source>
</evidence>
<dbReference type="CDD" id="cd04862">
    <property type="entry name" value="PaeLigD_Pol_like"/>
    <property type="match status" value="1"/>
</dbReference>
<feature type="region of interest" description="Disordered" evidence="21">
    <location>
        <begin position="545"/>
        <end position="582"/>
    </location>
</feature>
<evidence type="ECO:0000256" key="2">
    <source>
        <dbReference type="ARBA" id="ARBA00012727"/>
    </source>
</evidence>
<protein>
    <recommendedName>
        <fullName evidence="2">DNA ligase (ATP)</fullName>
        <ecNumber evidence="2">6.5.1.1</ecNumber>
    </recommendedName>
    <alternativeName>
        <fullName evidence="19">NHEJ DNA polymerase</fullName>
    </alternativeName>
</protein>
<dbReference type="InterPro" id="IPR033651">
    <property type="entry name" value="PaeLigD_Pol-like"/>
</dbReference>
<dbReference type="NCBIfam" id="TIGR02776">
    <property type="entry name" value="NHEJ_ligase_prk"/>
    <property type="match status" value="1"/>
</dbReference>
<keyword evidence="6" id="KW-0540">Nuclease</keyword>
<evidence type="ECO:0000313" key="24">
    <source>
        <dbReference type="Proteomes" id="UP000251205"/>
    </source>
</evidence>
<dbReference type="GO" id="GO:0003677">
    <property type="term" value="F:DNA binding"/>
    <property type="evidence" value="ECO:0007669"/>
    <property type="project" value="UniProtKB-KW"/>
</dbReference>
<dbReference type="EC" id="6.5.1.1" evidence="2"/>
<dbReference type="Pfam" id="PF01068">
    <property type="entry name" value="DNA_ligase_A_M"/>
    <property type="match status" value="1"/>
</dbReference>
<dbReference type="PANTHER" id="PTHR42705:SF2">
    <property type="entry name" value="BIFUNCTIONAL NON-HOMOLOGOUS END JOINING PROTEIN LIGD"/>
    <property type="match status" value="1"/>
</dbReference>
<dbReference type="GO" id="GO:0003887">
    <property type="term" value="F:DNA-directed DNA polymerase activity"/>
    <property type="evidence" value="ECO:0007669"/>
    <property type="project" value="UniProtKB-KW"/>
</dbReference>
<keyword evidence="12" id="KW-0067">ATP-binding</keyword>
<evidence type="ECO:0000256" key="8">
    <source>
        <dbReference type="ARBA" id="ARBA00022741"/>
    </source>
</evidence>
<feature type="compositionally biased region" description="Low complexity" evidence="21">
    <location>
        <begin position="557"/>
        <end position="574"/>
    </location>
</feature>
<evidence type="ECO:0000256" key="10">
    <source>
        <dbReference type="ARBA" id="ARBA00022801"/>
    </source>
</evidence>
<keyword evidence="10" id="KW-0378">Hydrolase</keyword>
<keyword evidence="15" id="KW-0233">DNA recombination</keyword>
<dbReference type="Pfam" id="PF04679">
    <property type="entry name" value="DNA_ligase_A_C"/>
    <property type="match status" value="1"/>
</dbReference>
<evidence type="ECO:0000256" key="18">
    <source>
        <dbReference type="ARBA" id="ARBA00023268"/>
    </source>
</evidence>
<comment type="catalytic activity">
    <reaction evidence="20">
        <text>ATP + (deoxyribonucleotide)n-3'-hydroxyl + 5'-phospho-(deoxyribonucleotide)m = (deoxyribonucleotide)n+m + AMP + diphosphate.</text>
        <dbReference type="EC" id="6.5.1.1"/>
    </reaction>
</comment>
<dbReference type="SUPFAM" id="SSF56091">
    <property type="entry name" value="DNA ligase/mRNA capping enzyme, catalytic domain"/>
    <property type="match status" value="1"/>
</dbReference>
<feature type="compositionally biased region" description="Basic and acidic residues" evidence="21">
    <location>
        <begin position="545"/>
        <end position="556"/>
    </location>
</feature>
<evidence type="ECO:0000256" key="20">
    <source>
        <dbReference type="ARBA" id="ARBA00034003"/>
    </source>
</evidence>
<evidence type="ECO:0000313" key="23">
    <source>
        <dbReference type="EMBL" id="RAX41073.1"/>
    </source>
</evidence>
<dbReference type="CDD" id="cd07906">
    <property type="entry name" value="Adenylation_DNA_ligase_LigD_LigC"/>
    <property type="match status" value="1"/>
</dbReference>
<dbReference type="InterPro" id="IPR012310">
    <property type="entry name" value="DNA_ligase_ATP-dep_cent"/>
</dbReference>
<dbReference type="OrthoDB" id="9802472at2"/>
<comment type="caution">
    <text evidence="23">The sequence shown here is derived from an EMBL/GenBank/DDBJ whole genome shotgun (WGS) entry which is preliminary data.</text>
</comment>
<feature type="region of interest" description="Disordered" evidence="21">
    <location>
        <begin position="1"/>
        <end position="26"/>
    </location>
</feature>
<feature type="compositionally biased region" description="Basic residues" evidence="21">
    <location>
        <begin position="231"/>
        <end position="245"/>
    </location>
</feature>
<sequence>MASDKLSTYKRKRDFQKTQEPSGAAKLKASNRRRFVIQKHDATRLHYDLRLELDGVFKSWAVTKGPSMDPHDKRLAVEVEDHPLDYGDFEGTIPKGQYGGGTVMLWDRGYWEPEGSKTPEQALAKGDFKFTLEGERLHGSFVLVRMRNDRDGGKRTNWLLIKHHDDFSVEENGAAVLEDNATSVASGRTMEAIAAGKGRKPKPFMVESGDVQADAVWDSNHGLAAEERKAGTKTKRKSPHAKAAKPAKSAMPDFIAPQLCETVERPPSTEGWIHEIKFDGYRIQARIENGELTLKTRKGLDWTAKYPAIATSAASLPDAMIDGEICALDENGAPDFAALQAALSEGKTDALVYFAFDLLFEGDEDLRQLPLTERKERLQTFLSDAGEDPRLRFVEHFETGGDAVLKSACKLSLEGIVSKQADAPYQSGRTKTWAKSKCRTGHEVVIGAYAKTNGKFRSLLVGVFRGEHFVYVGRVGTGYGAKTVETILPRLREIKADKSPFTGIGAPKKDPNIVWVKPELVAEIQFAGWTADGLVRQAAFKGLREDKPAAEVEAEKPASPAKTETPTPAATKPSRPAHGKNAKAEVMGVMISSPDKALWPDANDGEPVTKEDLAHYHEAVGPWLIDHIKGRPCSIIRTPDGIGGEQFFQRHAMPGTSNLLELVKVFGDKKPYLQIDRVEGLAAIAQIGGVELHPWNCEPGQPEVPGRLVFDLDPGPDVPFSTVVEAAREMRDRLEELGLVSFCKTTGGKGLHVVTPLAVAKGKKLTWPEAKGFAHNVCLQMARENPDLYLIKMAKNQRNGRIFLDYLRNDRMATAVAPLSPRARPGATVSMPLTWSQVKTDLDPKRFTIRTVPTLLAKTNAWQDYCDGQRSLEQAIKRLGKMMKVAA</sequence>
<evidence type="ECO:0000256" key="7">
    <source>
        <dbReference type="ARBA" id="ARBA00022723"/>
    </source>
</evidence>
<keyword evidence="18" id="KW-0511">Multifunctional enzyme</keyword>
<keyword evidence="17" id="KW-0464">Manganese</keyword>
<organism evidence="23 24">
    <name type="scientific">Rhizobium tropici</name>
    <dbReference type="NCBI Taxonomy" id="398"/>
    <lineage>
        <taxon>Bacteria</taxon>
        <taxon>Pseudomonadati</taxon>
        <taxon>Pseudomonadota</taxon>
        <taxon>Alphaproteobacteria</taxon>
        <taxon>Hyphomicrobiales</taxon>
        <taxon>Rhizobiaceae</taxon>
        <taxon>Rhizobium/Agrobacterium group</taxon>
        <taxon>Rhizobium</taxon>
    </lineage>
</organism>
<dbReference type="SUPFAM" id="SSF50249">
    <property type="entry name" value="Nucleic acid-binding proteins"/>
    <property type="match status" value="1"/>
</dbReference>
<evidence type="ECO:0000256" key="21">
    <source>
        <dbReference type="SAM" id="MobiDB-lite"/>
    </source>
</evidence>
<feature type="domain" description="ATP-dependent DNA ligase family profile" evidence="22">
    <location>
        <begin position="344"/>
        <end position="481"/>
    </location>
</feature>
<evidence type="ECO:0000256" key="11">
    <source>
        <dbReference type="ARBA" id="ARBA00022839"/>
    </source>
</evidence>
<dbReference type="Gene3D" id="3.30.470.30">
    <property type="entry name" value="DNA ligase/mRNA capping enzyme"/>
    <property type="match status" value="1"/>
</dbReference>
<dbReference type="CDD" id="cd07971">
    <property type="entry name" value="OBF_DNA_ligase_LigD"/>
    <property type="match status" value="1"/>
</dbReference>
<keyword evidence="7" id="KW-0479">Metal-binding</keyword>
<comment type="cofactor">
    <cofactor evidence="1">
        <name>Mn(2+)</name>
        <dbReference type="ChEBI" id="CHEBI:29035"/>
    </cofactor>
</comment>
<proteinExistence type="predicted"/>
<evidence type="ECO:0000256" key="17">
    <source>
        <dbReference type="ARBA" id="ARBA00023211"/>
    </source>
</evidence>
<dbReference type="NCBIfam" id="NF004628">
    <property type="entry name" value="PRK05972.1"/>
    <property type="match status" value="1"/>
</dbReference>
<dbReference type="PANTHER" id="PTHR42705">
    <property type="entry name" value="BIFUNCTIONAL NON-HOMOLOGOUS END JOINING PROTEIN LIGD"/>
    <property type="match status" value="1"/>
</dbReference>
<gene>
    <name evidence="23" type="primary">ligD</name>
    <name evidence="23" type="ORF">DQ393_13215</name>
</gene>
<dbReference type="GO" id="GO:0005524">
    <property type="term" value="F:ATP binding"/>
    <property type="evidence" value="ECO:0007669"/>
    <property type="project" value="UniProtKB-KW"/>
</dbReference>
<evidence type="ECO:0000256" key="5">
    <source>
        <dbReference type="ARBA" id="ARBA00022695"/>
    </source>
</evidence>
<keyword evidence="13" id="KW-0239">DNA-directed DNA polymerase</keyword>
<dbReference type="Pfam" id="PF21686">
    <property type="entry name" value="LigD_Prim-Pol"/>
    <property type="match status" value="1"/>
</dbReference>
<dbReference type="NCBIfam" id="TIGR02777">
    <property type="entry name" value="LigD_PE_dom"/>
    <property type="match status" value="1"/>
</dbReference>
<dbReference type="InterPro" id="IPR014144">
    <property type="entry name" value="LigD_PE_domain"/>
</dbReference>
<keyword evidence="14" id="KW-0238">DNA-binding</keyword>
<keyword evidence="8" id="KW-0547">Nucleotide-binding</keyword>
<dbReference type="GO" id="GO:0006310">
    <property type="term" value="P:DNA recombination"/>
    <property type="evidence" value="ECO:0007669"/>
    <property type="project" value="UniProtKB-KW"/>
</dbReference>
<evidence type="ECO:0000259" key="22">
    <source>
        <dbReference type="PROSITE" id="PS50160"/>
    </source>
</evidence>
<keyword evidence="9" id="KW-0227">DNA damage</keyword>
<evidence type="ECO:0000256" key="9">
    <source>
        <dbReference type="ARBA" id="ARBA00022763"/>
    </source>
</evidence>
<dbReference type="InterPro" id="IPR012340">
    <property type="entry name" value="NA-bd_OB-fold"/>
</dbReference>
<accession>A0A329YCV6</accession>
<dbReference type="Gene3D" id="3.30.1490.70">
    <property type="match status" value="1"/>
</dbReference>
<dbReference type="Pfam" id="PF13298">
    <property type="entry name" value="LigD_N"/>
    <property type="match status" value="1"/>
</dbReference>
<evidence type="ECO:0000256" key="4">
    <source>
        <dbReference type="ARBA" id="ARBA00022679"/>
    </source>
</evidence>
<keyword evidence="11" id="KW-0269">Exonuclease</keyword>
<dbReference type="AlphaFoldDB" id="A0A329YCV6"/>
<dbReference type="InterPro" id="IPR012309">
    <property type="entry name" value="DNA_ligase_ATP-dep_C"/>
</dbReference>
<feature type="region of interest" description="Disordered" evidence="21">
    <location>
        <begin position="226"/>
        <end position="248"/>
    </location>
</feature>
<dbReference type="GO" id="GO:0046872">
    <property type="term" value="F:metal ion binding"/>
    <property type="evidence" value="ECO:0007669"/>
    <property type="project" value="UniProtKB-KW"/>
</dbReference>
<dbReference type="PROSITE" id="PS50160">
    <property type="entry name" value="DNA_LIGASE_A3"/>
    <property type="match status" value="1"/>
</dbReference>
<evidence type="ECO:0000256" key="19">
    <source>
        <dbReference type="ARBA" id="ARBA00029943"/>
    </source>
</evidence>
<evidence type="ECO:0000256" key="1">
    <source>
        <dbReference type="ARBA" id="ARBA00001936"/>
    </source>
</evidence>
<dbReference type="InterPro" id="IPR052171">
    <property type="entry name" value="NHEJ_LigD"/>
</dbReference>
<dbReference type="Gene3D" id="3.90.920.10">
    <property type="entry name" value="DNA primase, PRIM domain"/>
    <property type="match status" value="1"/>
</dbReference>
<keyword evidence="4" id="KW-0808">Transferase</keyword>
<evidence type="ECO:0000256" key="14">
    <source>
        <dbReference type="ARBA" id="ARBA00023125"/>
    </source>
</evidence>
<dbReference type="InterPro" id="IPR014146">
    <property type="entry name" value="LigD_ligase_dom"/>
</dbReference>
<dbReference type="EMBL" id="QMKK01000034">
    <property type="protein sequence ID" value="RAX41073.1"/>
    <property type="molecule type" value="Genomic_DNA"/>
</dbReference>
<reference evidence="23 24" key="1">
    <citation type="submission" date="2018-06" db="EMBL/GenBank/DDBJ databases">
        <title>Whole Genome Sequence of an efficient microsymbiont, Rhizobium tropici.</title>
        <authorList>
            <person name="Srinivasan R."/>
            <person name="Singh H.V."/>
            <person name="Srivastava R."/>
            <person name="Kumari B."/>
            <person name="Radhakrishna A."/>
        </authorList>
    </citation>
    <scope>NUCLEOTIDE SEQUENCE [LARGE SCALE GENOMIC DNA]</scope>
    <source>
        <strain evidence="23 24">IGFRI Rhizo-19</strain>
    </source>
</reference>
<evidence type="ECO:0000256" key="6">
    <source>
        <dbReference type="ARBA" id="ARBA00022722"/>
    </source>
</evidence>
<evidence type="ECO:0000256" key="12">
    <source>
        <dbReference type="ARBA" id="ARBA00022840"/>
    </source>
</evidence>
<dbReference type="InterPro" id="IPR014145">
    <property type="entry name" value="LigD_pol_dom"/>
</dbReference>
<keyword evidence="5" id="KW-0548">Nucleotidyltransferase</keyword>
<dbReference type="GO" id="GO:0003910">
    <property type="term" value="F:DNA ligase (ATP) activity"/>
    <property type="evidence" value="ECO:0007669"/>
    <property type="project" value="UniProtKB-EC"/>
</dbReference>
<dbReference type="GO" id="GO:0006281">
    <property type="term" value="P:DNA repair"/>
    <property type="evidence" value="ECO:0007669"/>
    <property type="project" value="UniProtKB-KW"/>
</dbReference>
<dbReference type="Gene3D" id="2.40.50.140">
    <property type="entry name" value="Nucleic acid-binding proteins"/>
    <property type="match status" value="1"/>
</dbReference>
<keyword evidence="16" id="KW-0234">DNA repair</keyword>
<dbReference type="NCBIfam" id="TIGR02778">
    <property type="entry name" value="ligD_pol"/>
    <property type="match status" value="1"/>
</dbReference>
<dbReference type="RefSeq" id="WP_112342231.1">
    <property type="nucleotide sequence ID" value="NZ_QMKK01000034.1"/>
</dbReference>
<dbReference type="NCBIfam" id="TIGR02779">
    <property type="entry name" value="NHEJ_ligase_lig"/>
    <property type="match status" value="1"/>
</dbReference>
<dbReference type="InterPro" id="IPR014143">
    <property type="entry name" value="NHEJ_ligase_prk"/>
</dbReference>
<evidence type="ECO:0000256" key="15">
    <source>
        <dbReference type="ARBA" id="ARBA00023172"/>
    </source>
</evidence>